<gene>
    <name evidence="2" type="ORF">F9K24_07045</name>
</gene>
<evidence type="ECO:0000256" key="1">
    <source>
        <dbReference type="SAM" id="MobiDB-lite"/>
    </source>
</evidence>
<protein>
    <submittedName>
        <fullName evidence="2">Uncharacterized protein</fullName>
    </submittedName>
</protein>
<reference evidence="2 3" key="1">
    <citation type="submission" date="2019-10" db="EMBL/GenBank/DDBJ databases">
        <title>Extracellular Electron Transfer in a Candidatus Methanoperedens spp. Enrichment Culture.</title>
        <authorList>
            <person name="Berger S."/>
            <person name="Rangel Shaw D."/>
            <person name="Berben T."/>
            <person name="In 'T Zandt M."/>
            <person name="Frank J."/>
            <person name="Reimann J."/>
            <person name="Jetten M.S.M."/>
            <person name="Welte C.U."/>
        </authorList>
    </citation>
    <scope>NUCLEOTIDE SEQUENCE [LARGE SCALE GENOMIC DNA]</scope>
    <source>
        <strain evidence="2">SB12</strain>
    </source>
</reference>
<feature type="region of interest" description="Disordered" evidence="1">
    <location>
        <begin position="57"/>
        <end position="76"/>
    </location>
</feature>
<sequence>MRVEATQNVSRIDGVYVYPVRRYQTDPVPPVDPVRERSSALSGSQIREQNYLELYSPSGMRRMNTSPAASFIDRRA</sequence>
<proteinExistence type="predicted"/>
<dbReference type="RefSeq" id="WP_002773594.1">
    <property type="nucleotide sequence ID" value="NZ_JQDG01000023.1"/>
</dbReference>
<dbReference type="Proteomes" id="UP000460298">
    <property type="component" value="Unassembled WGS sequence"/>
</dbReference>
<name>A0A833LZ41_9LEPT</name>
<comment type="caution">
    <text evidence="2">The sequence shown here is derived from an EMBL/GenBank/DDBJ whole genome shotgun (WGS) entry which is preliminary data.</text>
</comment>
<evidence type="ECO:0000313" key="3">
    <source>
        <dbReference type="Proteomes" id="UP000460298"/>
    </source>
</evidence>
<accession>A0A833LZ41</accession>
<evidence type="ECO:0000313" key="2">
    <source>
        <dbReference type="EMBL" id="KAB2933595.1"/>
    </source>
</evidence>
<organism evidence="2 3">
    <name type="scientific">Leptonema illini</name>
    <dbReference type="NCBI Taxonomy" id="183"/>
    <lineage>
        <taxon>Bacteria</taxon>
        <taxon>Pseudomonadati</taxon>
        <taxon>Spirochaetota</taxon>
        <taxon>Spirochaetia</taxon>
        <taxon>Leptospirales</taxon>
        <taxon>Leptospiraceae</taxon>
        <taxon>Leptonema</taxon>
    </lineage>
</organism>
<dbReference type="EMBL" id="WBUI01000005">
    <property type="protein sequence ID" value="KAB2933595.1"/>
    <property type="molecule type" value="Genomic_DNA"/>
</dbReference>
<dbReference type="AlphaFoldDB" id="A0A833LZ41"/>